<evidence type="ECO:0000313" key="1">
    <source>
        <dbReference type="EMBL" id="NPT56954.1"/>
    </source>
</evidence>
<accession>A0A972SJC2</accession>
<name>A0A972SJC2_9BURK</name>
<protein>
    <submittedName>
        <fullName evidence="1">Uncharacterized protein</fullName>
    </submittedName>
</protein>
<reference evidence="1 2" key="1">
    <citation type="submission" date="2019-11" db="EMBL/GenBank/DDBJ databases">
        <title>Metabolism of dissolved organic matter in forest soils.</title>
        <authorList>
            <person name="Cyle K.T."/>
            <person name="Wilhelm R.C."/>
            <person name="Martinez C.E."/>
        </authorList>
    </citation>
    <scope>NUCLEOTIDE SEQUENCE [LARGE SCALE GENOMIC DNA]</scope>
    <source>
        <strain evidence="1 2">5N</strain>
    </source>
</reference>
<gene>
    <name evidence="1" type="ORF">GNZ13_20810</name>
</gene>
<proteinExistence type="predicted"/>
<dbReference type="EMBL" id="WOEZ01000111">
    <property type="protein sequence ID" value="NPT56954.1"/>
    <property type="molecule type" value="Genomic_DNA"/>
</dbReference>
<dbReference type="AlphaFoldDB" id="A0A972SJC2"/>
<sequence length="60" mass="6810">MNPTWLLETVSGSKAPWYVQSVDFGAQQTDFEGLIVSEYMTRRPARAWTQSEGLPAILDY</sequence>
<comment type="caution">
    <text evidence="1">The sequence shown here is derived from an EMBL/GenBank/DDBJ whole genome shotgun (WGS) entry which is preliminary data.</text>
</comment>
<keyword evidence="2" id="KW-1185">Reference proteome</keyword>
<dbReference type="Proteomes" id="UP000655523">
    <property type="component" value="Unassembled WGS sequence"/>
</dbReference>
<dbReference type="RefSeq" id="WP_172167717.1">
    <property type="nucleotide sequence ID" value="NZ_WOEZ01000111.1"/>
</dbReference>
<organism evidence="1 2">
    <name type="scientific">Paraburkholderia elongata</name>
    <dbReference type="NCBI Taxonomy" id="2675747"/>
    <lineage>
        <taxon>Bacteria</taxon>
        <taxon>Pseudomonadati</taxon>
        <taxon>Pseudomonadota</taxon>
        <taxon>Betaproteobacteria</taxon>
        <taxon>Burkholderiales</taxon>
        <taxon>Burkholderiaceae</taxon>
        <taxon>Paraburkholderia</taxon>
    </lineage>
</organism>
<evidence type="ECO:0000313" key="2">
    <source>
        <dbReference type="Proteomes" id="UP000655523"/>
    </source>
</evidence>